<dbReference type="SUPFAM" id="SSF51197">
    <property type="entry name" value="Clavaminate synthase-like"/>
    <property type="match status" value="1"/>
</dbReference>
<organism evidence="3 4">
    <name type="scientific">Coprinellus micaceus</name>
    <name type="common">Glistening ink-cap mushroom</name>
    <name type="synonym">Coprinus micaceus</name>
    <dbReference type="NCBI Taxonomy" id="71717"/>
    <lineage>
        <taxon>Eukaryota</taxon>
        <taxon>Fungi</taxon>
        <taxon>Dikarya</taxon>
        <taxon>Basidiomycota</taxon>
        <taxon>Agaricomycotina</taxon>
        <taxon>Agaricomycetes</taxon>
        <taxon>Agaricomycetidae</taxon>
        <taxon>Agaricales</taxon>
        <taxon>Agaricineae</taxon>
        <taxon>Psathyrellaceae</taxon>
        <taxon>Coprinellus</taxon>
    </lineage>
</organism>
<sequence length="1440" mass="158652">MCLKDATRPYLGSESTGTRVDESVERSQKILHFKHANGESTMARFIASSATLSAGSAISAIRVRGSEAKYGRVSLTQPVRRRRILLSKRRSPSSLSSRLTTTWIRTSQSSNVQREDLAARLLLIHLNILNSGWDSPKIHPQVASTQSPMTAVSRKWLAGYGFASSLPTSKEPLVSFIPTSHPLRILAERLDGLERAIPVGRDGLFQLASCVYKVTGTDIMPGLSQGTYAPRQIDHEGMALVVAAYRVLDAYIFTTQSLPPAPSTSMLPRNSSFPQIKGPHVVEDWVEVAQSFSTLMRSGEAATTELDIRIDSLPSTGHSLALLKKLVQSRRNAAIWRVFSNIYACATFLEPFTLTSIQRSYHDWCERMSSSDTSETLSNQEKQRLVSISNPSSVKGIQLCFEIAFLGSPILLLQKVDITRKTWMRESILQTTRSLGNDRPASMVAVESTLFHAIMEIAFSGGCCSRSLQRSAEMIERELGDQVLPVPNWFLPSSHPSPAHLSSTQFVSPTPNTSPDLTLSGANEDEHGRPTKRRRVGSPEREGDRGGEHGAEKERGVEEEELEQPRGVECREESGEVRQTPPSFTHPNSAFSLEHAGHGTDGPAYRWSSAIDRPVQPTWMTIEQPAALEVGQASSRASQPPTRPTSPDSLMDWQRSILSVSPTPPFSPSLGILTPLSPSPIRPASPAGSEAPPPSPSPVRPTSPADSELPPPGSTSGKKDGSDKDAKGGSKKGAKDGSNKDKKGGSKKGKKDGSKKDKKDGSTAEPKDPKGKKDKGKHGQGHEGGSTGPGSGTQDPSSVPVEVEMLTPAELRDVFEDLKVAGDGQIVNLVTSKGIPFSPSGSGRPPTKRMRRIPCEKVFKVYDIDGVVEDYRPALPLEQMVIIEELFRVIESFYIAGKPRHVACPEESVIGRITPEDENGDTMTSEVFRGLFRQKFLVVRPRTSSGDVPQFDERQLNKVNPINNLVAVHDYSIDAKANGEEPSSREVEGTLLQVLEEHKKGDQGKILNVLDIKRDGAIQEHPLFSDVQAYRETRGCPLPDGTFNFPVHDHSWSLVATKDAHHDWHIDPVGLCTYIRVVAGLKLWAVAVPPPGSKKKRVAFFGDLNQFFRKWLQSLANGERWCIEAVLLRPGDVFIFDALCLHFVLTIASAICIGGHFYCSTAMTHTAASKILSLLLEDTITNTQHYRSLQLLQLQAIHHHDYIVCQGETSGFSHLGYHLEYFSDWHGFVMLQVMAALGPALDLRFYPSHRDWETASEYDCLLLAYGRGAALRTMSYLGTIGTLKISMPGSNELISANEYFADVLLKQAVLLVEAFDAVRAQKTPHFSMLGYQDRPHLLRMLREALNHFPKLASDFDLHLGRLKPHRAGASVMTVPLPPSDARVVRISRMTCTRPKAKHNSEPLIRSGLTPTLHPTLRRYHHEVVVVKKEQKERSLSLPRQ</sequence>
<comment type="caution">
    <text evidence="3">The sequence shown here is derived from an EMBL/GenBank/DDBJ whole genome shotgun (WGS) entry which is preliminary data.</text>
</comment>
<gene>
    <name evidence="3" type="ORF">FA13DRAFT_1704096</name>
</gene>
<feature type="compositionally biased region" description="Polar residues" evidence="1">
    <location>
        <begin position="580"/>
        <end position="591"/>
    </location>
</feature>
<reference evidence="3 4" key="1">
    <citation type="journal article" date="2019" name="Nat. Ecol. Evol.">
        <title>Megaphylogeny resolves global patterns of mushroom evolution.</title>
        <authorList>
            <person name="Varga T."/>
            <person name="Krizsan K."/>
            <person name="Foldi C."/>
            <person name="Dima B."/>
            <person name="Sanchez-Garcia M."/>
            <person name="Sanchez-Ramirez S."/>
            <person name="Szollosi G.J."/>
            <person name="Szarkandi J.G."/>
            <person name="Papp V."/>
            <person name="Albert L."/>
            <person name="Andreopoulos W."/>
            <person name="Angelini C."/>
            <person name="Antonin V."/>
            <person name="Barry K.W."/>
            <person name="Bougher N.L."/>
            <person name="Buchanan P."/>
            <person name="Buyck B."/>
            <person name="Bense V."/>
            <person name="Catcheside P."/>
            <person name="Chovatia M."/>
            <person name="Cooper J."/>
            <person name="Damon W."/>
            <person name="Desjardin D."/>
            <person name="Finy P."/>
            <person name="Geml J."/>
            <person name="Haridas S."/>
            <person name="Hughes K."/>
            <person name="Justo A."/>
            <person name="Karasinski D."/>
            <person name="Kautmanova I."/>
            <person name="Kiss B."/>
            <person name="Kocsube S."/>
            <person name="Kotiranta H."/>
            <person name="LaButti K.M."/>
            <person name="Lechner B.E."/>
            <person name="Liimatainen K."/>
            <person name="Lipzen A."/>
            <person name="Lukacs Z."/>
            <person name="Mihaltcheva S."/>
            <person name="Morgado L.N."/>
            <person name="Niskanen T."/>
            <person name="Noordeloos M.E."/>
            <person name="Ohm R.A."/>
            <person name="Ortiz-Santana B."/>
            <person name="Ovrebo C."/>
            <person name="Racz N."/>
            <person name="Riley R."/>
            <person name="Savchenko A."/>
            <person name="Shiryaev A."/>
            <person name="Soop K."/>
            <person name="Spirin V."/>
            <person name="Szebenyi C."/>
            <person name="Tomsovsky M."/>
            <person name="Tulloss R.E."/>
            <person name="Uehling J."/>
            <person name="Grigoriev I.V."/>
            <person name="Vagvolgyi C."/>
            <person name="Papp T."/>
            <person name="Martin F.M."/>
            <person name="Miettinen O."/>
            <person name="Hibbett D.S."/>
            <person name="Nagy L.G."/>
        </authorList>
    </citation>
    <scope>NUCLEOTIDE SEQUENCE [LARGE SCALE GENOMIC DNA]</scope>
    <source>
        <strain evidence="3 4">FP101781</strain>
    </source>
</reference>
<feature type="compositionally biased region" description="Pro residues" evidence="1">
    <location>
        <begin position="691"/>
        <end position="701"/>
    </location>
</feature>
<feature type="compositionally biased region" description="Basic and acidic residues" evidence="1">
    <location>
        <begin position="537"/>
        <end position="556"/>
    </location>
</feature>
<dbReference type="PROSITE" id="PS51184">
    <property type="entry name" value="JMJC"/>
    <property type="match status" value="1"/>
</dbReference>
<evidence type="ECO:0000313" key="3">
    <source>
        <dbReference type="EMBL" id="TEB39960.1"/>
    </source>
</evidence>
<dbReference type="Proteomes" id="UP000298030">
    <property type="component" value="Unassembled WGS sequence"/>
</dbReference>
<feature type="compositionally biased region" description="Basic and acidic residues" evidence="1">
    <location>
        <begin position="751"/>
        <end position="771"/>
    </location>
</feature>
<proteinExistence type="predicted"/>
<feature type="domain" description="JmjC" evidence="2">
    <location>
        <begin position="1001"/>
        <end position="1174"/>
    </location>
</feature>
<feature type="compositionally biased region" description="Gly residues" evidence="1">
    <location>
        <begin position="782"/>
        <end position="791"/>
    </location>
</feature>
<accession>A0A4Y7U0L2</accession>
<evidence type="ECO:0000313" key="4">
    <source>
        <dbReference type="Proteomes" id="UP000298030"/>
    </source>
</evidence>
<evidence type="ECO:0000259" key="2">
    <source>
        <dbReference type="PROSITE" id="PS51184"/>
    </source>
</evidence>
<evidence type="ECO:0000256" key="1">
    <source>
        <dbReference type="SAM" id="MobiDB-lite"/>
    </source>
</evidence>
<feature type="compositionally biased region" description="Basic and acidic residues" evidence="1">
    <location>
        <begin position="717"/>
        <end position="744"/>
    </location>
</feature>
<dbReference type="EMBL" id="QPFP01000001">
    <property type="protein sequence ID" value="TEB39960.1"/>
    <property type="molecule type" value="Genomic_DNA"/>
</dbReference>
<dbReference type="Gene3D" id="2.60.120.650">
    <property type="entry name" value="Cupin"/>
    <property type="match status" value="1"/>
</dbReference>
<dbReference type="STRING" id="71717.A0A4Y7U0L2"/>
<feature type="compositionally biased region" description="Polar residues" evidence="1">
    <location>
        <begin position="632"/>
        <end position="648"/>
    </location>
</feature>
<feature type="region of interest" description="Disordered" evidence="1">
    <location>
        <begin position="1"/>
        <end position="21"/>
    </location>
</feature>
<feature type="compositionally biased region" description="Polar residues" evidence="1">
    <location>
        <begin position="504"/>
        <end position="521"/>
    </location>
</feature>
<name>A0A4Y7U0L2_COPMI</name>
<keyword evidence="4" id="KW-1185">Reference proteome</keyword>
<protein>
    <recommendedName>
        <fullName evidence="2">JmjC domain-containing protein</fullName>
    </recommendedName>
</protein>
<dbReference type="InterPro" id="IPR003347">
    <property type="entry name" value="JmjC_dom"/>
</dbReference>
<feature type="compositionally biased region" description="Basic and acidic residues" evidence="1">
    <location>
        <begin position="563"/>
        <end position="576"/>
    </location>
</feature>
<dbReference type="OrthoDB" id="3067857at2759"/>
<feature type="region of interest" description="Disordered" evidence="1">
    <location>
        <begin position="497"/>
        <end position="799"/>
    </location>
</feature>